<dbReference type="PANTHER" id="PTHR42678:SF34">
    <property type="entry name" value="OS04G0183300 PROTEIN"/>
    <property type="match status" value="1"/>
</dbReference>
<organism evidence="2 3">
    <name type="scientific">Podospora didyma</name>
    <dbReference type="NCBI Taxonomy" id="330526"/>
    <lineage>
        <taxon>Eukaryota</taxon>
        <taxon>Fungi</taxon>
        <taxon>Dikarya</taxon>
        <taxon>Ascomycota</taxon>
        <taxon>Pezizomycotina</taxon>
        <taxon>Sordariomycetes</taxon>
        <taxon>Sordariomycetidae</taxon>
        <taxon>Sordariales</taxon>
        <taxon>Podosporaceae</taxon>
        <taxon>Podospora</taxon>
    </lineage>
</organism>
<dbReference type="InterPro" id="IPR023631">
    <property type="entry name" value="Amidase_dom"/>
</dbReference>
<dbReference type="PANTHER" id="PTHR42678">
    <property type="entry name" value="AMIDASE"/>
    <property type="match status" value="1"/>
</dbReference>
<keyword evidence="3" id="KW-1185">Reference proteome</keyword>
<evidence type="ECO:0000313" key="2">
    <source>
        <dbReference type="EMBL" id="KAK3390588.1"/>
    </source>
</evidence>
<dbReference type="AlphaFoldDB" id="A0AAE0NZB8"/>
<proteinExistence type="predicted"/>
<dbReference type="SUPFAM" id="SSF75304">
    <property type="entry name" value="Amidase signature (AS) enzymes"/>
    <property type="match status" value="1"/>
</dbReference>
<dbReference type="Gene3D" id="3.90.1300.10">
    <property type="entry name" value="Amidase signature (AS) domain"/>
    <property type="match status" value="2"/>
</dbReference>
<evidence type="ECO:0000259" key="1">
    <source>
        <dbReference type="Pfam" id="PF01425"/>
    </source>
</evidence>
<gene>
    <name evidence="2" type="ORF">B0H63DRAFT_557540</name>
</gene>
<dbReference type="EMBL" id="JAULSW010000002">
    <property type="protein sequence ID" value="KAK3390588.1"/>
    <property type="molecule type" value="Genomic_DNA"/>
</dbReference>
<dbReference type="InterPro" id="IPR036928">
    <property type="entry name" value="AS_sf"/>
</dbReference>
<protein>
    <submittedName>
        <fullName evidence="2">Amidase signature domain-containing protein</fullName>
    </submittedName>
</protein>
<feature type="domain" description="Amidase" evidence="1">
    <location>
        <begin position="113"/>
        <end position="238"/>
    </location>
</feature>
<reference evidence="2" key="1">
    <citation type="journal article" date="2023" name="Mol. Phylogenet. Evol.">
        <title>Genome-scale phylogeny and comparative genomics of the fungal order Sordariales.</title>
        <authorList>
            <person name="Hensen N."/>
            <person name="Bonometti L."/>
            <person name="Westerberg I."/>
            <person name="Brannstrom I.O."/>
            <person name="Guillou S."/>
            <person name="Cros-Aarteil S."/>
            <person name="Calhoun S."/>
            <person name="Haridas S."/>
            <person name="Kuo A."/>
            <person name="Mondo S."/>
            <person name="Pangilinan J."/>
            <person name="Riley R."/>
            <person name="LaButti K."/>
            <person name="Andreopoulos B."/>
            <person name="Lipzen A."/>
            <person name="Chen C."/>
            <person name="Yan M."/>
            <person name="Daum C."/>
            <person name="Ng V."/>
            <person name="Clum A."/>
            <person name="Steindorff A."/>
            <person name="Ohm R.A."/>
            <person name="Martin F."/>
            <person name="Silar P."/>
            <person name="Natvig D.O."/>
            <person name="Lalanne C."/>
            <person name="Gautier V."/>
            <person name="Ament-Velasquez S.L."/>
            <person name="Kruys A."/>
            <person name="Hutchinson M.I."/>
            <person name="Powell A.J."/>
            <person name="Barry K."/>
            <person name="Miller A.N."/>
            <person name="Grigoriev I.V."/>
            <person name="Debuchy R."/>
            <person name="Gladieux P."/>
            <person name="Hiltunen Thoren M."/>
            <person name="Johannesson H."/>
        </authorList>
    </citation>
    <scope>NUCLEOTIDE SEQUENCE</scope>
    <source>
        <strain evidence="2">CBS 232.78</strain>
    </source>
</reference>
<accession>A0AAE0NZB8</accession>
<sequence length="438" mass="47908">MFSEEDFLRLDAGHFRAAFDQGTLTVAALISRTIRQIEQRNQNGLALNALISLVPESVLRDRADILDLELRSGHSRGLLHGIPVVLKDCIATVPELGTTTSAGSFALLEDKITKNAPLVDRSLGGSSTGSAISVSAGFSLIGIGTENDGSVVQPSSRQGLYSLKLSRDITSAEGYWRVSKSLDTPRAMARSARDVAAASEILLNPDALSRLPEGSYASFCTQSFEGLKIGFNAAYHHARNEMHSRGAKVAYPVTLPLPSELNIGNDYALFIVNLFESAAVTQEFFDNYIDNESLIRNLRGLVDFNKAHPEKCLPQDQSWLVKAVGEKPLPEKHREAFDRMLRVGRDGLVRTLQENDIDAVISPMDSPACSLGTASGYPMANVPLGRYHLKEELSRPFGLAVFAHPKQEEDIFRFISAYETSFLARPIPERLVHVVGSL</sequence>
<comment type="caution">
    <text evidence="2">The sequence shown here is derived from an EMBL/GenBank/DDBJ whole genome shotgun (WGS) entry which is preliminary data.</text>
</comment>
<name>A0AAE0NZB8_9PEZI</name>
<evidence type="ECO:0000313" key="3">
    <source>
        <dbReference type="Proteomes" id="UP001285441"/>
    </source>
</evidence>
<reference evidence="2" key="2">
    <citation type="submission" date="2023-06" db="EMBL/GenBank/DDBJ databases">
        <authorList>
            <consortium name="Lawrence Berkeley National Laboratory"/>
            <person name="Haridas S."/>
            <person name="Hensen N."/>
            <person name="Bonometti L."/>
            <person name="Westerberg I."/>
            <person name="Brannstrom I.O."/>
            <person name="Guillou S."/>
            <person name="Cros-Aarteil S."/>
            <person name="Calhoun S."/>
            <person name="Kuo A."/>
            <person name="Mondo S."/>
            <person name="Pangilinan J."/>
            <person name="Riley R."/>
            <person name="LaButti K."/>
            <person name="Andreopoulos B."/>
            <person name="Lipzen A."/>
            <person name="Chen C."/>
            <person name="Yanf M."/>
            <person name="Daum C."/>
            <person name="Ng V."/>
            <person name="Clum A."/>
            <person name="Steindorff A."/>
            <person name="Ohm R."/>
            <person name="Martin F."/>
            <person name="Silar P."/>
            <person name="Natvig D."/>
            <person name="Lalanne C."/>
            <person name="Gautier V."/>
            <person name="Ament-velasquez S.L."/>
            <person name="Kruys A."/>
            <person name="Hutchinson M.I."/>
            <person name="Powell A.J."/>
            <person name="Barry K."/>
            <person name="Miller A.N."/>
            <person name="Grigoriev I.V."/>
            <person name="Debuchy R."/>
            <person name="Gladieux P."/>
            <person name="Thoren M.H."/>
            <person name="Johannesson H."/>
        </authorList>
    </citation>
    <scope>NUCLEOTIDE SEQUENCE</scope>
    <source>
        <strain evidence="2">CBS 232.78</strain>
    </source>
</reference>
<dbReference type="Pfam" id="PF01425">
    <property type="entry name" value="Amidase"/>
    <property type="match status" value="1"/>
</dbReference>
<dbReference type="Proteomes" id="UP001285441">
    <property type="component" value="Unassembled WGS sequence"/>
</dbReference>